<comment type="caution">
    <text evidence="2">The sequence shown here is derived from an EMBL/GenBank/DDBJ whole genome shotgun (WGS) entry which is preliminary data.</text>
</comment>
<keyword evidence="1" id="KW-0732">Signal</keyword>
<name>A0A9E2NZS8_9SPIR</name>
<evidence type="ECO:0000256" key="1">
    <source>
        <dbReference type="SAM" id="SignalP"/>
    </source>
</evidence>
<gene>
    <name evidence="2" type="ORF">IAA16_00760</name>
</gene>
<feature type="signal peptide" evidence="1">
    <location>
        <begin position="1"/>
        <end position="23"/>
    </location>
</feature>
<reference evidence="2" key="2">
    <citation type="submission" date="2021-04" db="EMBL/GenBank/DDBJ databases">
        <authorList>
            <person name="Gilroy R."/>
        </authorList>
    </citation>
    <scope>NUCLEOTIDE SEQUENCE</scope>
    <source>
        <strain evidence="2">Gambia15-2214</strain>
    </source>
</reference>
<reference evidence="2" key="1">
    <citation type="journal article" date="2021" name="PeerJ">
        <title>Extensive microbial diversity within the chicken gut microbiome revealed by metagenomics and culture.</title>
        <authorList>
            <person name="Gilroy R."/>
            <person name="Ravi A."/>
            <person name="Getino M."/>
            <person name="Pursley I."/>
            <person name="Horton D.L."/>
            <person name="Alikhan N.F."/>
            <person name="Baker D."/>
            <person name="Gharbi K."/>
            <person name="Hall N."/>
            <person name="Watson M."/>
            <person name="Adriaenssens E.M."/>
            <person name="Foster-Nyarko E."/>
            <person name="Jarju S."/>
            <person name="Secka A."/>
            <person name="Antonio M."/>
            <person name="Oren A."/>
            <person name="Chaudhuri R.R."/>
            <person name="La Ragione R."/>
            <person name="Hildebrand F."/>
            <person name="Pallen M.J."/>
        </authorList>
    </citation>
    <scope>NUCLEOTIDE SEQUENCE</scope>
    <source>
        <strain evidence="2">Gambia15-2214</strain>
    </source>
</reference>
<dbReference type="EMBL" id="JAHLFV010000016">
    <property type="protein sequence ID" value="MBU3849078.1"/>
    <property type="molecule type" value="Genomic_DNA"/>
</dbReference>
<sequence>MNTLSIFLAIVLISCVFLMPLVAAETPNDGIPVTVTVKNVTLNGGKVFIAIYNSEKSHKAEVPDYGFKEEDTNNTVSITVSLPAGEYAFAVFQDTNNNEVKEPVALSNWSGKGLPGGWDKQKVQITGENNNNIVLQLQ</sequence>
<dbReference type="Proteomes" id="UP000823914">
    <property type="component" value="Unassembled WGS sequence"/>
</dbReference>
<feature type="chain" id="PRO_5039173738" evidence="1">
    <location>
        <begin position="24"/>
        <end position="138"/>
    </location>
</feature>
<evidence type="ECO:0000313" key="2">
    <source>
        <dbReference type="EMBL" id="MBU3849078.1"/>
    </source>
</evidence>
<protein>
    <submittedName>
        <fullName evidence="2">DUF2141 domain-containing protein</fullName>
    </submittedName>
</protein>
<proteinExistence type="predicted"/>
<accession>A0A9E2NZS8</accession>
<dbReference type="Pfam" id="PF09912">
    <property type="entry name" value="DUF2141"/>
    <property type="match status" value="1"/>
</dbReference>
<dbReference type="AlphaFoldDB" id="A0A9E2NZS8"/>
<organism evidence="2 3">
    <name type="scientific">Candidatus Treponema excrementipullorum</name>
    <dbReference type="NCBI Taxonomy" id="2838768"/>
    <lineage>
        <taxon>Bacteria</taxon>
        <taxon>Pseudomonadati</taxon>
        <taxon>Spirochaetota</taxon>
        <taxon>Spirochaetia</taxon>
        <taxon>Spirochaetales</taxon>
        <taxon>Treponemataceae</taxon>
        <taxon>Treponema</taxon>
    </lineage>
</organism>
<dbReference type="InterPro" id="IPR018673">
    <property type="entry name" value="DUF2141"/>
</dbReference>
<evidence type="ECO:0000313" key="3">
    <source>
        <dbReference type="Proteomes" id="UP000823914"/>
    </source>
</evidence>